<dbReference type="PANTHER" id="PTHR10458">
    <property type="entry name" value="PEPTIDE DEFORMYLASE"/>
    <property type="match status" value="1"/>
</dbReference>
<dbReference type="EC" id="3.5.1.88" evidence="2"/>
<feature type="binding site" evidence="2">
    <location>
        <position position="158"/>
    </location>
    <ligand>
        <name>Fe cation</name>
        <dbReference type="ChEBI" id="CHEBI:24875"/>
    </ligand>
</feature>
<comment type="catalytic activity">
    <reaction evidence="2">
        <text>N-terminal N-formyl-L-methionyl-[peptide] + H2O = N-terminal L-methionyl-[peptide] + formate</text>
        <dbReference type="Rhea" id="RHEA:24420"/>
        <dbReference type="Rhea" id="RHEA-COMP:10639"/>
        <dbReference type="Rhea" id="RHEA-COMP:10640"/>
        <dbReference type="ChEBI" id="CHEBI:15377"/>
        <dbReference type="ChEBI" id="CHEBI:15740"/>
        <dbReference type="ChEBI" id="CHEBI:49298"/>
        <dbReference type="ChEBI" id="CHEBI:64731"/>
        <dbReference type="EC" id="3.5.1.88"/>
    </reaction>
</comment>
<dbReference type="PIRSF" id="PIRSF004749">
    <property type="entry name" value="Pep_def"/>
    <property type="match status" value="1"/>
</dbReference>
<dbReference type="GO" id="GO:0006412">
    <property type="term" value="P:translation"/>
    <property type="evidence" value="ECO:0007669"/>
    <property type="project" value="UniProtKB-UniRule"/>
</dbReference>
<dbReference type="EMBL" id="MHLH01000015">
    <property type="protein sequence ID" value="OGZ03733.1"/>
    <property type="molecule type" value="Genomic_DNA"/>
</dbReference>
<organism evidence="4 5">
    <name type="scientific">Candidatus Lloydbacteria bacterium RIFCSPHIGHO2_01_FULL_41_20</name>
    <dbReference type="NCBI Taxonomy" id="1798657"/>
    <lineage>
        <taxon>Bacteria</taxon>
        <taxon>Candidatus Lloydiibacteriota</taxon>
    </lineage>
</organism>
<keyword evidence="2" id="KW-0479">Metal-binding</keyword>
<evidence type="ECO:0000313" key="4">
    <source>
        <dbReference type="EMBL" id="OGZ03733.1"/>
    </source>
</evidence>
<sequence length="204" mass="23207">MHTLVERRHPALRQTAKEVPKEEIATPRLRKILKDMKKALHAEDDSVAIAAPQIGVPLRIFIVSGRAFELGGKDGLYDENMKAHAIKKKITKKDLVCINPKIKKESKDSAWMIEGCLSLRWLYGSVRRKKKTTIEAYDENGKKFTRGGSGLLAQIFQHETDHLNGVLFTDKAREIENIPPELQRAHKESHFPRLPVGRQVRNST</sequence>
<protein>
    <recommendedName>
        <fullName evidence="2">Peptide deformylase</fullName>
        <shortName evidence="2">PDF</shortName>
        <ecNumber evidence="2">3.5.1.88</ecNumber>
    </recommendedName>
    <alternativeName>
        <fullName evidence="2">Polypeptide deformylase</fullName>
    </alternativeName>
</protein>
<name>A0A1G2CQS9_9BACT</name>
<dbReference type="HAMAP" id="MF_00163">
    <property type="entry name" value="Pep_deformylase"/>
    <property type="match status" value="1"/>
</dbReference>
<keyword evidence="2" id="KW-0648">Protein biosynthesis</keyword>
<dbReference type="NCBIfam" id="NF001159">
    <property type="entry name" value="PRK00150.1-3"/>
    <property type="match status" value="1"/>
</dbReference>
<comment type="similarity">
    <text evidence="1 2">Belongs to the polypeptide deformylase family.</text>
</comment>
<gene>
    <name evidence="2" type="primary">def</name>
    <name evidence="4" type="ORF">A2648_02145</name>
</gene>
<feature type="region of interest" description="Disordered" evidence="3">
    <location>
        <begin position="181"/>
        <end position="204"/>
    </location>
</feature>
<dbReference type="STRING" id="1798657.A2648_02145"/>
<comment type="cofactor">
    <cofactor evidence="2">
        <name>Fe(2+)</name>
        <dbReference type="ChEBI" id="CHEBI:29033"/>
    </cofactor>
    <text evidence="2">Binds 1 Fe(2+) ion.</text>
</comment>
<evidence type="ECO:0000256" key="2">
    <source>
        <dbReference type="HAMAP-Rule" id="MF_00163"/>
    </source>
</evidence>
<comment type="function">
    <text evidence="2">Removes the formyl group from the N-terminal Met of newly synthesized proteins. Requires at least a dipeptide for an efficient rate of reaction. N-terminal L-methionine is a prerequisite for activity but the enzyme has broad specificity at other positions.</text>
</comment>
<dbReference type="PRINTS" id="PR01576">
    <property type="entry name" value="PDEFORMYLASE"/>
</dbReference>
<dbReference type="Gene3D" id="3.90.45.10">
    <property type="entry name" value="Peptide deformylase"/>
    <property type="match status" value="1"/>
</dbReference>
<dbReference type="InterPro" id="IPR023635">
    <property type="entry name" value="Peptide_deformylase"/>
</dbReference>
<dbReference type="CDD" id="cd00487">
    <property type="entry name" value="Pep_deformylase"/>
    <property type="match status" value="1"/>
</dbReference>
<dbReference type="Proteomes" id="UP000178841">
    <property type="component" value="Unassembled WGS sequence"/>
</dbReference>
<dbReference type="Pfam" id="PF01327">
    <property type="entry name" value="Pep_deformylase"/>
    <property type="match status" value="1"/>
</dbReference>
<dbReference type="SUPFAM" id="SSF56420">
    <property type="entry name" value="Peptide deformylase"/>
    <property type="match status" value="1"/>
</dbReference>
<dbReference type="PANTHER" id="PTHR10458:SF22">
    <property type="entry name" value="PEPTIDE DEFORMYLASE"/>
    <property type="match status" value="1"/>
</dbReference>
<dbReference type="AlphaFoldDB" id="A0A1G2CQS9"/>
<keyword evidence="2" id="KW-0408">Iron</keyword>
<feature type="region of interest" description="Disordered" evidence="3">
    <location>
        <begin position="1"/>
        <end position="20"/>
    </location>
</feature>
<evidence type="ECO:0000256" key="1">
    <source>
        <dbReference type="ARBA" id="ARBA00010759"/>
    </source>
</evidence>
<dbReference type="GO" id="GO:0046872">
    <property type="term" value="F:metal ion binding"/>
    <property type="evidence" value="ECO:0007669"/>
    <property type="project" value="UniProtKB-KW"/>
</dbReference>
<feature type="active site" evidence="2">
    <location>
        <position position="159"/>
    </location>
</feature>
<feature type="binding site" evidence="2">
    <location>
        <position position="116"/>
    </location>
    <ligand>
        <name>Fe cation</name>
        <dbReference type="ChEBI" id="CHEBI:24875"/>
    </ligand>
</feature>
<comment type="caution">
    <text evidence="4">The sequence shown here is derived from an EMBL/GenBank/DDBJ whole genome shotgun (WGS) entry which is preliminary data.</text>
</comment>
<accession>A0A1G2CQS9</accession>
<evidence type="ECO:0000313" key="5">
    <source>
        <dbReference type="Proteomes" id="UP000178841"/>
    </source>
</evidence>
<evidence type="ECO:0000256" key="3">
    <source>
        <dbReference type="SAM" id="MobiDB-lite"/>
    </source>
</evidence>
<dbReference type="InterPro" id="IPR036821">
    <property type="entry name" value="Peptide_deformylase_sf"/>
</dbReference>
<feature type="binding site" evidence="2">
    <location>
        <position position="162"/>
    </location>
    <ligand>
        <name>Fe cation</name>
        <dbReference type="ChEBI" id="CHEBI:24875"/>
    </ligand>
</feature>
<reference evidence="4 5" key="1">
    <citation type="journal article" date="2016" name="Nat. Commun.">
        <title>Thousands of microbial genomes shed light on interconnected biogeochemical processes in an aquifer system.</title>
        <authorList>
            <person name="Anantharaman K."/>
            <person name="Brown C.T."/>
            <person name="Hug L.A."/>
            <person name="Sharon I."/>
            <person name="Castelle C.J."/>
            <person name="Probst A.J."/>
            <person name="Thomas B.C."/>
            <person name="Singh A."/>
            <person name="Wilkins M.J."/>
            <person name="Karaoz U."/>
            <person name="Brodie E.L."/>
            <person name="Williams K.H."/>
            <person name="Hubbard S.S."/>
            <person name="Banfield J.F."/>
        </authorList>
    </citation>
    <scope>NUCLEOTIDE SEQUENCE [LARGE SCALE GENOMIC DNA]</scope>
</reference>
<proteinExistence type="inferred from homology"/>
<keyword evidence="2" id="KW-0378">Hydrolase</keyword>
<dbReference type="GO" id="GO:0042586">
    <property type="term" value="F:peptide deformylase activity"/>
    <property type="evidence" value="ECO:0007669"/>
    <property type="project" value="UniProtKB-UniRule"/>
</dbReference>